<organism evidence="2 3">
    <name type="scientific">Henosepilachna vigintioctopunctata</name>
    <dbReference type="NCBI Taxonomy" id="420089"/>
    <lineage>
        <taxon>Eukaryota</taxon>
        <taxon>Metazoa</taxon>
        <taxon>Ecdysozoa</taxon>
        <taxon>Arthropoda</taxon>
        <taxon>Hexapoda</taxon>
        <taxon>Insecta</taxon>
        <taxon>Pterygota</taxon>
        <taxon>Neoptera</taxon>
        <taxon>Endopterygota</taxon>
        <taxon>Coleoptera</taxon>
        <taxon>Polyphaga</taxon>
        <taxon>Cucujiformia</taxon>
        <taxon>Coccinelloidea</taxon>
        <taxon>Coccinellidae</taxon>
        <taxon>Epilachninae</taxon>
        <taxon>Epilachnini</taxon>
        <taxon>Henosepilachna</taxon>
    </lineage>
</organism>
<sequence length="89" mass="9900">MWCKTKRRRSAKGDTGQAHTEKASEVADAIQSSQALPISLSLFPSFNLLRYSIPSTCSQRNSKIFRTPVSNGIAHVSQPYQDENDICVE</sequence>
<dbReference type="Proteomes" id="UP001431783">
    <property type="component" value="Unassembled WGS sequence"/>
</dbReference>
<evidence type="ECO:0000313" key="3">
    <source>
        <dbReference type="Proteomes" id="UP001431783"/>
    </source>
</evidence>
<evidence type="ECO:0000313" key="2">
    <source>
        <dbReference type="EMBL" id="KAK9890578.1"/>
    </source>
</evidence>
<proteinExistence type="predicted"/>
<name>A0AAW1VAV5_9CUCU</name>
<keyword evidence="3" id="KW-1185">Reference proteome</keyword>
<protein>
    <submittedName>
        <fullName evidence="2">Uncharacterized protein</fullName>
    </submittedName>
</protein>
<accession>A0AAW1VAV5</accession>
<feature type="region of interest" description="Disordered" evidence="1">
    <location>
        <begin position="1"/>
        <end position="25"/>
    </location>
</feature>
<dbReference type="AlphaFoldDB" id="A0AAW1VAV5"/>
<gene>
    <name evidence="2" type="ORF">WA026_011948</name>
</gene>
<dbReference type="EMBL" id="JARQZJ010000126">
    <property type="protein sequence ID" value="KAK9890578.1"/>
    <property type="molecule type" value="Genomic_DNA"/>
</dbReference>
<feature type="compositionally biased region" description="Basic residues" evidence="1">
    <location>
        <begin position="1"/>
        <end position="10"/>
    </location>
</feature>
<evidence type="ECO:0000256" key="1">
    <source>
        <dbReference type="SAM" id="MobiDB-lite"/>
    </source>
</evidence>
<comment type="caution">
    <text evidence="2">The sequence shown here is derived from an EMBL/GenBank/DDBJ whole genome shotgun (WGS) entry which is preliminary data.</text>
</comment>
<reference evidence="2 3" key="1">
    <citation type="submission" date="2023-03" db="EMBL/GenBank/DDBJ databases">
        <title>Genome insight into feeding habits of ladybird beetles.</title>
        <authorList>
            <person name="Li H.-S."/>
            <person name="Huang Y.-H."/>
            <person name="Pang H."/>
        </authorList>
    </citation>
    <scope>NUCLEOTIDE SEQUENCE [LARGE SCALE GENOMIC DNA]</scope>
    <source>
        <strain evidence="2">SYSU_2023b</strain>
        <tissue evidence="2">Whole body</tissue>
    </source>
</reference>